<dbReference type="InterPro" id="IPR000160">
    <property type="entry name" value="GGDEF_dom"/>
</dbReference>
<dbReference type="InterPro" id="IPR029787">
    <property type="entry name" value="Nucleotide_cyclase"/>
</dbReference>
<dbReference type="Gene3D" id="3.30.70.270">
    <property type="match status" value="1"/>
</dbReference>
<gene>
    <name evidence="5" type="ORF">FGS76_15725</name>
</gene>
<comment type="caution">
    <text evidence="5">The sequence shown here is derived from an EMBL/GenBank/DDBJ whole genome shotgun (WGS) entry which is preliminary data.</text>
</comment>
<dbReference type="NCBIfam" id="TIGR00254">
    <property type="entry name" value="GGDEF"/>
    <property type="match status" value="1"/>
</dbReference>
<dbReference type="InterPro" id="IPR048435">
    <property type="entry name" value="MASE6"/>
</dbReference>
<accession>A0ABY2XGG8</accession>
<keyword evidence="6" id="KW-1185">Reference proteome</keyword>
<dbReference type="PANTHER" id="PTHR45138:SF9">
    <property type="entry name" value="DIGUANYLATE CYCLASE DGCM-RELATED"/>
    <property type="match status" value="1"/>
</dbReference>
<evidence type="ECO:0000313" key="6">
    <source>
        <dbReference type="Proteomes" id="UP000739180"/>
    </source>
</evidence>
<evidence type="ECO:0000259" key="4">
    <source>
        <dbReference type="PROSITE" id="PS50887"/>
    </source>
</evidence>
<feature type="transmembrane region" description="Helical" evidence="3">
    <location>
        <begin position="70"/>
        <end position="91"/>
    </location>
</feature>
<keyword evidence="3" id="KW-0472">Membrane</keyword>
<dbReference type="PROSITE" id="PS50887">
    <property type="entry name" value="GGDEF"/>
    <property type="match status" value="1"/>
</dbReference>
<dbReference type="Pfam" id="PF00990">
    <property type="entry name" value="GGDEF"/>
    <property type="match status" value="1"/>
</dbReference>
<name>A0ABY2XGG8_9GAMM</name>
<feature type="transmembrane region" description="Helical" evidence="3">
    <location>
        <begin position="149"/>
        <end position="166"/>
    </location>
</feature>
<feature type="transmembrane region" description="Helical" evidence="3">
    <location>
        <begin position="43"/>
        <end position="63"/>
    </location>
</feature>
<reference evidence="5 6" key="1">
    <citation type="submission" date="2019-05" db="EMBL/GenBank/DDBJ databases">
        <title>Genome of Alcanivorax gelatiniphagus, an oil degrading marine bacteria.</title>
        <authorList>
            <person name="Kwon K.K."/>
        </authorList>
    </citation>
    <scope>NUCLEOTIDE SEQUENCE [LARGE SCALE GENOMIC DNA]</scope>
    <source>
        <strain evidence="5 6">MEBiC 08158</strain>
    </source>
</reference>
<dbReference type="InterPro" id="IPR050469">
    <property type="entry name" value="Diguanylate_Cyclase"/>
</dbReference>
<dbReference type="EMBL" id="VCQT01000045">
    <property type="protein sequence ID" value="TMW10763.1"/>
    <property type="molecule type" value="Genomic_DNA"/>
</dbReference>
<keyword evidence="3" id="KW-1133">Transmembrane helix</keyword>
<evidence type="ECO:0000256" key="2">
    <source>
        <dbReference type="ARBA" id="ARBA00034247"/>
    </source>
</evidence>
<protein>
    <recommendedName>
        <fullName evidence="1">diguanylate cyclase</fullName>
        <ecNumber evidence="1">2.7.7.65</ecNumber>
    </recommendedName>
</protein>
<feature type="transmembrane region" description="Helical" evidence="3">
    <location>
        <begin position="18"/>
        <end position="37"/>
    </location>
</feature>
<proteinExistence type="predicted"/>
<keyword evidence="3" id="KW-0812">Transmembrane</keyword>
<dbReference type="Proteomes" id="UP000739180">
    <property type="component" value="Unassembled WGS sequence"/>
</dbReference>
<dbReference type="CDD" id="cd01949">
    <property type="entry name" value="GGDEF"/>
    <property type="match status" value="1"/>
</dbReference>
<dbReference type="InterPro" id="IPR043128">
    <property type="entry name" value="Rev_trsase/Diguanyl_cyclase"/>
</dbReference>
<sequence length="343" mass="38580">MDMEPQVGDHSGQSQRRALLKALLILTAFCGALFYVINIRRGVVVLAYIELGAAIASVLLYVVVRRTPRLRLWTLIYLIPFLNIMMMALYLPGASPTVFLWIYIVPVLCHLLLGPRLGLAVSVFYILVALGLFLHKYPDYLFRSGFAEIANITLSLGVTLAFAYIYERGSDRSRSDLVVMASTDPLTRLPNLYRFREAFIHERSRAERLATPLSVLVLDLDLFKAVNDSYGHRIGDLVLIHVAKQLRQRLRATDLPCRVGGEEFTMLLPDTNRDEAVWVAENLRELIASQPYRTGRLSVPLSCSIGVAEWGVDGQSMDDLVEAADRRLYIAKQQGRNRVISEG</sequence>
<evidence type="ECO:0000313" key="5">
    <source>
        <dbReference type="EMBL" id="TMW10763.1"/>
    </source>
</evidence>
<comment type="catalytic activity">
    <reaction evidence="2">
        <text>2 GTP = 3',3'-c-di-GMP + 2 diphosphate</text>
        <dbReference type="Rhea" id="RHEA:24898"/>
        <dbReference type="ChEBI" id="CHEBI:33019"/>
        <dbReference type="ChEBI" id="CHEBI:37565"/>
        <dbReference type="ChEBI" id="CHEBI:58805"/>
        <dbReference type="EC" id="2.7.7.65"/>
    </reaction>
</comment>
<feature type="transmembrane region" description="Helical" evidence="3">
    <location>
        <begin position="118"/>
        <end position="137"/>
    </location>
</feature>
<dbReference type="RefSeq" id="WP_138773599.1">
    <property type="nucleotide sequence ID" value="NZ_JBHSSX010000009.1"/>
</dbReference>
<evidence type="ECO:0000256" key="3">
    <source>
        <dbReference type="SAM" id="Phobius"/>
    </source>
</evidence>
<dbReference type="EC" id="2.7.7.65" evidence="1"/>
<dbReference type="SUPFAM" id="SSF55073">
    <property type="entry name" value="Nucleotide cyclase"/>
    <property type="match status" value="1"/>
</dbReference>
<dbReference type="SMART" id="SM00267">
    <property type="entry name" value="GGDEF"/>
    <property type="match status" value="1"/>
</dbReference>
<organism evidence="5 6">
    <name type="scientific">Alloalcanivorax gelatiniphagus</name>
    <dbReference type="NCBI Taxonomy" id="1194167"/>
    <lineage>
        <taxon>Bacteria</taxon>
        <taxon>Pseudomonadati</taxon>
        <taxon>Pseudomonadota</taxon>
        <taxon>Gammaproteobacteria</taxon>
        <taxon>Oceanospirillales</taxon>
        <taxon>Alcanivoracaceae</taxon>
        <taxon>Alloalcanivorax</taxon>
    </lineage>
</organism>
<feature type="domain" description="GGDEF" evidence="4">
    <location>
        <begin position="211"/>
        <end position="343"/>
    </location>
</feature>
<evidence type="ECO:0000256" key="1">
    <source>
        <dbReference type="ARBA" id="ARBA00012528"/>
    </source>
</evidence>
<dbReference type="Pfam" id="PF20966">
    <property type="entry name" value="MASE6"/>
    <property type="match status" value="1"/>
</dbReference>
<dbReference type="PANTHER" id="PTHR45138">
    <property type="entry name" value="REGULATORY COMPONENTS OF SENSORY TRANSDUCTION SYSTEM"/>
    <property type="match status" value="1"/>
</dbReference>